<dbReference type="SUPFAM" id="SSF52058">
    <property type="entry name" value="L domain-like"/>
    <property type="match status" value="2"/>
</dbReference>
<dbReference type="InterPro" id="IPR050905">
    <property type="entry name" value="Plant_NBS-LRR"/>
</dbReference>
<feature type="compositionally biased region" description="Acidic residues" evidence="6">
    <location>
        <begin position="1648"/>
        <end position="1723"/>
    </location>
</feature>
<dbReference type="InterPro" id="IPR027417">
    <property type="entry name" value="P-loop_NTPase"/>
</dbReference>
<evidence type="ECO:0008006" key="11">
    <source>
        <dbReference type="Google" id="ProtNLM"/>
    </source>
</evidence>
<feature type="domain" description="Disease resistance protein At4g27190-like leucine-rich repeats" evidence="8">
    <location>
        <begin position="7"/>
        <end position="154"/>
    </location>
</feature>
<dbReference type="Gene3D" id="1.10.8.430">
    <property type="entry name" value="Helical domain of apoptotic protease-activating factors"/>
    <property type="match status" value="1"/>
</dbReference>
<feature type="domain" description="Disease resistance protein At4g27190-like leucine-rich repeats" evidence="8">
    <location>
        <begin position="1463"/>
        <end position="1530"/>
    </location>
</feature>
<feature type="domain" description="Disease resistance protein At4g27190-like leucine-rich repeats" evidence="8">
    <location>
        <begin position="239"/>
        <end position="305"/>
    </location>
</feature>
<dbReference type="EMBL" id="JANJYJ010000002">
    <property type="protein sequence ID" value="KAK3227604.1"/>
    <property type="molecule type" value="Genomic_DNA"/>
</dbReference>
<dbReference type="GO" id="GO:0043531">
    <property type="term" value="F:ADP binding"/>
    <property type="evidence" value="ECO:0007669"/>
    <property type="project" value="InterPro"/>
</dbReference>
<dbReference type="PANTHER" id="PTHR33463">
    <property type="entry name" value="NB-ARC DOMAIN-CONTAINING PROTEIN-RELATED"/>
    <property type="match status" value="1"/>
</dbReference>
<dbReference type="GO" id="GO:0006952">
    <property type="term" value="P:defense response"/>
    <property type="evidence" value="ECO:0007669"/>
    <property type="project" value="UniProtKB-KW"/>
</dbReference>
<evidence type="ECO:0000259" key="8">
    <source>
        <dbReference type="Pfam" id="PF23247"/>
    </source>
</evidence>
<dbReference type="InterPro" id="IPR032675">
    <property type="entry name" value="LRR_dom_sf"/>
</dbReference>
<name>A0AAE0EGV4_9ROSI</name>
<dbReference type="GO" id="GO:0005524">
    <property type="term" value="F:ATP binding"/>
    <property type="evidence" value="ECO:0007669"/>
    <property type="project" value="UniProtKB-KW"/>
</dbReference>
<evidence type="ECO:0000256" key="1">
    <source>
        <dbReference type="ARBA" id="ARBA00008894"/>
    </source>
</evidence>
<organism evidence="9 10">
    <name type="scientific">Dipteronia sinensis</name>
    <dbReference type="NCBI Taxonomy" id="43782"/>
    <lineage>
        <taxon>Eukaryota</taxon>
        <taxon>Viridiplantae</taxon>
        <taxon>Streptophyta</taxon>
        <taxon>Embryophyta</taxon>
        <taxon>Tracheophyta</taxon>
        <taxon>Spermatophyta</taxon>
        <taxon>Magnoliopsida</taxon>
        <taxon>eudicotyledons</taxon>
        <taxon>Gunneridae</taxon>
        <taxon>Pentapetalae</taxon>
        <taxon>rosids</taxon>
        <taxon>malvids</taxon>
        <taxon>Sapindales</taxon>
        <taxon>Sapindaceae</taxon>
        <taxon>Hippocastanoideae</taxon>
        <taxon>Acereae</taxon>
        <taxon>Dipteronia</taxon>
    </lineage>
</organism>
<keyword evidence="10" id="KW-1185">Reference proteome</keyword>
<dbReference type="Pfam" id="PF23247">
    <property type="entry name" value="LRR_RPS2"/>
    <property type="match status" value="5"/>
</dbReference>
<dbReference type="PANTHER" id="PTHR33463:SF203">
    <property type="entry name" value="AAA+ ATPASE DOMAIN-CONTAINING PROTEIN"/>
    <property type="match status" value="1"/>
</dbReference>
<dbReference type="InterPro" id="IPR042197">
    <property type="entry name" value="Apaf_helical"/>
</dbReference>
<evidence type="ECO:0000256" key="4">
    <source>
        <dbReference type="ARBA" id="ARBA00022840"/>
    </source>
</evidence>
<evidence type="ECO:0000313" key="10">
    <source>
        <dbReference type="Proteomes" id="UP001281410"/>
    </source>
</evidence>
<keyword evidence="5" id="KW-0175">Coiled coil</keyword>
<dbReference type="InterPro" id="IPR002182">
    <property type="entry name" value="NB-ARC"/>
</dbReference>
<proteinExistence type="inferred from homology"/>
<comment type="caution">
    <text evidence="9">The sequence shown here is derived from an EMBL/GenBank/DDBJ whole genome shotgun (WGS) entry which is preliminary data.</text>
</comment>
<dbReference type="PRINTS" id="PR00364">
    <property type="entry name" value="DISEASERSIST"/>
</dbReference>
<keyword evidence="4" id="KW-0067">ATP-binding</keyword>
<evidence type="ECO:0000256" key="2">
    <source>
        <dbReference type="ARBA" id="ARBA00022741"/>
    </source>
</evidence>
<evidence type="ECO:0000313" key="9">
    <source>
        <dbReference type="EMBL" id="KAK3227604.1"/>
    </source>
</evidence>
<dbReference type="InterPro" id="IPR057135">
    <property type="entry name" value="At4g27190-like_LRR"/>
</dbReference>
<gene>
    <name evidence="9" type="ORF">Dsin_007466</name>
</gene>
<accession>A0AAE0EGV4</accession>
<evidence type="ECO:0000259" key="7">
    <source>
        <dbReference type="Pfam" id="PF00931"/>
    </source>
</evidence>
<dbReference type="Pfam" id="PF00931">
    <property type="entry name" value="NB-ARC"/>
    <property type="match status" value="1"/>
</dbReference>
<dbReference type="SUPFAM" id="SSF52047">
    <property type="entry name" value="RNI-like"/>
    <property type="match status" value="1"/>
</dbReference>
<dbReference type="SUPFAM" id="SSF52540">
    <property type="entry name" value="P-loop containing nucleoside triphosphate hydrolases"/>
    <property type="match status" value="1"/>
</dbReference>
<feature type="region of interest" description="Disordered" evidence="6">
    <location>
        <begin position="1643"/>
        <end position="1724"/>
    </location>
</feature>
<feature type="coiled-coil region" evidence="5">
    <location>
        <begin position="439"/>
        <end position="490"/>
    </location>
</feature>
<feature type="domain" description="Disease resistance protein At4g27190-like leucine-rich repeats" evidence="8">
    <location>
        <begin position="1003"/>
        <end position="1119"/>
    </location>
</feature>
<sequence length="1762" mass="201245">IGFRDFEHLTTSEFPHLKEVWHGQFPVQVFCNLKSLVIDDCANISSAISGNLLQHLNSLEKLHVRNSDSLEEVFDLEELKADGDLKVLSQLSEFFLVDLPRLEHIWQKNHSEVLGFRNLKLMKVYNCSSLRYIFTPSVILGLMQLQKLEIKNCAIMEEIITKEGENDAAAIEKITFLQLNCLVVESLPNLTSFYSGSSTLECPSLTTIDISYCPKMETFVFTHLKDICTGITPLFSEKVSFSCLKKLKLSKLPELLHLWKKNSQPRKVFENLAYLKVLSCSNLKTLVPSSVSLQNLETLEVQNCNGLISLVTFSTAKSLEQLKRMEIIYCKLIEEIIVDTGDEIKDGIVFNQLEYLNLDCLPSLTSFCKGNFTIEFPYLQRVLVIKCLKMMNFSLGVLSTPKLQSLQTREIATGCIFRRLSKHLDIKNEYWEGDLNTTIQKLFRDMSNMEELKTQVEKLTDQRETVQHSVDEAKRQGDEIEKRVEKWLDRVDVFTNGVVKPIIDGQYKAGTLCSIGFCPNLMARYCLSRKAAKTTKDGVDLLGEGTFQKVSYRPLLQKTTSTYIRGYDDFDSRKPIFDNLMEALTDADVNLIGVYGMGGVGKTTLAKRVVGQAKQDKLFDVVVMAEVTETPDIKNIQAQIADQLGLKFVEESLSGRAARLCDKLKKEKRVLLVLDNIWAKLDLEAVGIPLGEEEKRSALQKQDWKGRNDEQGRGKILFTSRNLHVLRDDMNTQKNFFVEILSVEEAEKLFWMIVGLSEKKPDLNPIAVEIVEKCAGLPVAIATIASALKNKSLFVWKNALEQLRTSNPRNIKGMDANVYSAIELSYNYLEDEEAKSLFLLCGLMAASGLIRHHELFKYAMGWGLFQDVHTTEQGRNRLHTLIDSLTASCLLLENNYGNFSMIKMHDIIHAVALSIASTEKLMFNIRSVTRLKEMLEEKLPRDATAVSLPYDLFSWKLDSYIIFIGDVWGQFENCSETSKTLRLKWSNIFYLDNGIKTLLNITEDLHLDELKGVKNILYELDKEGFPQLKHLHVQNGLEVQDIINSERLGPSTFFPKLESLFLYNLINLEKICNCQLAIESFSKLRIVKVEKCDRLKHLFSFSMAKNLLQLEEIEVINCKKLEEIVFNNNDKQYHQNGRVNRTEFTRLHTLRLQCLPQLTSFGLHAFTPEIGSQEIVAEDELGGCMPSFSQNVLLPNLENLKLSSINIECLWLDQLPAMSSCCQTLTRLTLEECSGNLKFLFSYSMVKSLVQLQKLEIRNCKSIEGIINTEELNGEGNTVEFPKLIKLQLKGLPNLTQFASGNIVELPTLTSLNLSSIASQTIWHNQLQPHSVCFHKLTELSIYGCHNLKYLFPISVAESLNHLKDLHIYDCKLMEGVIITQGERKSSTMFPKLKQLSLDDLPELTRFCNFNGNSIELPSLSELIINNCPKMQTFASNSLPGIEEPEEVNTDTEENLPSFFDEKVSFSCLKTIKLSELPELLHLWKKNSQPRKVFENLAYLEVSSCVNLKTLIPSSVSLQNLETLEVRNCDGLISLVTFSTAKSLKQLKIMEIIDCKLIEEIIVDMGDEIKDGIVFNQLGYLKLDCLPSLTSFCKGNFTIEFPYLQRVLVIECLKMMNFSQGVLSTPNLQSLRMTESIDEWKWKFKGPEEDDEWEGEEDEWEGEEWEGEEDEWEGEEWEGEEWEGEEDEWEGEEWEGEEDEWEGEEDKEDEWEGEEDKEDEGCWEGDLNTTIQKLFRDATQIMSKAFSVDNNHVEIDLLVQMK</sequence>
<keyword evidence="2" id="KW-0547">Nucleotide-binding</keyword>
<protein>
    <recommendedName>
        <fullName evidence="11">AAA+ ATPase domain-containing protein</fullName>
    </recommendedName>
</protein>
<evidence type="ECO:0000256" key="3">
    <source>
        <dbReference type="ARBA" id="ARBA00022821"/>
    </source>
</evidence>
<evidence type="ECO:0000256" key="5">
    <source>
        <dbReference type="SAM" id="Coils"/>
    </source>
</evidence>
<keyword evidence="3" id="KW-0611">Plant defense</keyword>
<comment type="similarity">
    <text evidence="1">Belongs to the disease resistance NB-LRR family.</text>
</comment>
<dbReference type="Proteomes" id="UP001281410">
    <property type="component" value="Unassembled WGS sequence"/>
</dbReference>
<dbReference type="Gene3D" id="3.40.50.300">
    <property type="entry name" value="P-loop containing nucleotide triphosphate hydrolases"/>
    <property type="match status" value="1"/>
</dbReference>
<reference evidence="9" key="1">
    <citation type="journal article" date="2023" name="Plant J.">
        <title>Genome sequences and population genomics provide insights into the demographic history, inbreeding, and mutation load of two 'living fossil' tree species of Dipteronia.</title>
        <authorList>
            <person name="Feng Y."/>
            <person name="Comes H.P."/>
            <person name="Chen J."/>
            <person name="Zhu S."/>
            <person name="Lu R."/>
            <person name="Zhang X."/>
            <person name="Li P."/>
            <person name="Qiu J."/>
            <person name="Olsen K.M."/>
            <person name="Qiu Y."/>
        </authorList>
    </citation>
    <scope>NUCLEOTIDE SEQUENCE</scope>
    <source>
        <strain evidence="9">NBL</strain>
    </source>
</reference>
<dbReference type="Gene3D" id="3.80.10.10">
    <property type="entry name" value="Ribonuclease Inhibitor"/>
    <property type="match status" value="6"/>
</dbReference>
<feature type="domain" description="NB-ARC" evidence="7">
    <location>
        <begin position="578"/>
        <end position="697"/>
    </location>
</feature>
<feature type="non-terminal residue" evidence="9">
    <location>
        <position position="1"/>
    </location>
</feature>
<evidence type="ECO:0000256" key="6">
    <source>
        <dbReference type="SAM" id="MobiDB-lite"/>
    </source>
</evidence>
<feature type="domain" description="Disease resistance protein At4g27190-like leucine-rich repeats" evidence="8">
    <location>
        <begin position="1310"/>
        <end position="1434"/>
    </location>
</feature>